<feature type="compositionally biased region" description="Basic and acidic residues" evidence="7">
    <location>
        <begin position="1"/>
        <end position="19"/>
    </location>
</feature>
<evidence type="ECO:0000256" key="4">
    <source>
        <dbReference type="ARBA" id="ARBA00022679"/>
    </source>
</evidence>
<dbReference type="Proteomes" id="UP000601990">
    <property type="component" value="Unassembled WGS sequence"/>
</dbReference>
<keyword evidence="8" id="KW-0812">Transmembrane</keyword>
<comment type="subcellular location">
    <subcellularLocation>
        <location evidence="1">Cell inner membrane</location>
    </subcellularLocation>
</comment>
<dbReference type="PANTHER" id="PTHR30606:SF9">
    <property type="entry name" value="LIPID A BIOSYNTHESIS LAUROYLTRANSFERASE"/>
    <property type="match status" value="1"/>
</dbReference>
<feature type="region of interest" description="Disordered" evidence="7">
    <location>
        <begin position="1"/>
        <end position="55"/>
    </location>
</feature>
<keyword evidence="8" id="KW-1133">Transmembrane helix</keyword>
<keyword evidence="5 8" id="KW-0472">Membrane</keyword>
<evidence type="ECO:0000256" key="3">
    <source>
        <dbReference type="ARBA" id="ARBA00022519"/>
    </source>
</evidence>
<evidence type="ECO:0000256" key="2">
    <source>
        <dbReference type="ARBA" id="ARBA00022475"/>
    </source>
</evidence>
<dbReference type="CDD" id="cd07984">
    <property type="entry name" value="LPLAT_LABLAT-like"/>
    <property type="match status" value="1"/>
</dbReference>
<gene>
    <name evidence="9" type="ORF">GO608_16785</name>
</gene>
<dbReference type="InterPro" id="IPR014548">
    <property type="entry name" value="Ac_Trasf"/>
</dbReference>
<sequence length="349" mass="39281">MALRDSRRRCDGRVGHVESDGAVTRTRTAAAQPPDLDGSADARAPAADTSWTQRPERSNQAMLRLMTWISLRLGRRAGRLVLRLIAGYFLLFAPAARRASRAYLARVLERAPRPAELFRHFLGFATTIHDRIYLLNERFDLFDIRVHGGELIRDIVADGNGVFLIGAHIGSFEVIRAVGRQQPGIRVAMVMYEDNAQKINRTLAAINPAAQQDIIPLGRLDSMLQVRERLDDGMLVGMLADRSVGPDAVERVDFVGAPANFPAGPWRIAAMLKRPVILMVGLYRGGNRYDIHFEQLADFSNVTRETRGAAQRDAIVRYAARLEHHVRQAPFNWFNFFDFWQPARSRDAD</sequence>
<accession>A0ABX1N6Q8</accession>
<name>A0ABX1N6Q8_9RHOO</name>
<evidence type="ECO:0000313" key="10">
    <source>
        <dbReference type="Proteomes" id="UP000601990"/>
    </source>
</evidence>
<dbReference type="PANTHER" id="PTHR30606">
    <property type="entry name" value="LIPID A BIOSYNTHESIS LAUROYL ACYLTRANSFERASE"/>
    <property type="match status" value="1"/>
</dbReference>
<evidence type="ECO:0000256" key="1">
    <source>
        <dbReference type="ARBA" id="ARBA00004533"/>
    </source>
</evidence>
<keyword evidence="10" id="KW-1185">Reference proteome</keyword>
<reference evidence="9" key="1">
    <citation type="submission" date="2019-12" db="EMBL/GenBank/DDBJ databases">
        <title>Comparative genomics gives insights into the taxonomy of the Azoarcus-Aromatoleum group and reveals separate origins of nif in the plant-associated Azoarcus and non-plant-associated Aromatoleum sub-groups.</title>
        <authorList>
            <person name="Lafos M."/>
            <person name="Maluk M."/>
            <person name="Batista M."/>
            <person name="Junghare M."/>
            <person name="Carmona M."/>
            <person name="Faoro H."/>
            <person name="Cruz L.M."/>
            <person name="Battistoni F."/>
            <person name="De Souza E."/>
            <person name="Pedrosa F."/>
            <person name="Chen W.-M."/>
            <person name="Poole P.S."/>
            <person name="Dixon R.A."/>
            <person name="James E.K."/>
        </authorList>
    </citation>
    <scope>NUCLEOTIDE SEQUENCE</scope>
    <source>
        <strain evidence="9">U120</strain>
    </source>
</reference>
<evidence type="ECO:0000256" key="6">
    <source>
        <dbReference type="ARBA" id="ARBA00023315"/>
    </source>
</evidence>
<evidence type="ECO:0000256" key="5">
    <source>
        <dbReference type="ARBA" id="ARBA00023136"/>
    </source>
</evidence>
<feature type="transmembrane region" description="Helical" evidence="8">
    <location>
        <begin position="80"/>
        <end position="96"/>
    </location>
</feature>
<evidence type="ECO:0000256" key="7">
    <source>
        <dbReference type="SAM" id="MobiDB-lite"/>
    </source>
</evidence>
<dbReference type="InterPro" id="IPR004960">
    <property type="entry name" value="LipA_acyltrans"/>
</dbReference>
<evidence type="ECO:0000313" key="9">
    <source>
        <dbReference type="EMBL" id="NMF94971.1"/>
    </source>
</evidence>
<keyword evidence="3" id="KW-0997">Cell inner membrane</keyword>
<keyword evidence="6" id="KW-0012">Acyltransferase</keyword>
<organism evidence="9 10">
    <name type="scientific">Aromatoleum buckelii</name>
    <dbReference type="NCBI Taxonomy" id="200254"/>
    <lineage>
        <taxon>Bacteria</taxon>
        <taxon>Pseudomonadati</taxon>
        <taxon>Pseudomonadota</taxon>
        <taxon>Betaproteobacteria</taxon>
        <taxon>Rhodocyclales</taxon>
        <taxon>Rhodocyclaceae</taxon>
        <taxon>Aromatoleum</taxon>
    </lineage>
</organism>
<dbReference type="Pfam" id="PF03279">
    <property type="entry name" value="Lip_A_acyltrans"/>
    <property type="match status" value="1"/>
</dbReference>
<proteinExistence type="predicted"/>
<keyword evidence="2" id="KW-1003">Cell membrane</keyword>
<dbReference type="EMBL" id="WTVH01000042">
    <property type="protein sequence ID" value="NMF94971.1"/>
    <property type="molecule type" value="Genomic_DNA"/>
</dbReference>
<protein>
    <submittedName>
        <fullName evidence="9">Acyl-CoA synthetase</fullName>
    </submittedName>
</protein>
<keyword evidence="4" id="KW-0808">Transferase</keyword>
<comment type="caution">
    <text evidence="9">The sequence shown here is derived from an EMBL/GenBank/DDBJ whole genome shotgun (WGS) entry which is preliminary data.</text>
</comment>
<evidence type="ECO:0000256" key="8">
    <source>
        <dbReference type="SAM" id="Phobius"/>
    </source>
</evidence>
<dbReference type="PIRSF" id="PIRSF028561">
    <property type="entry name" value="Ac_Trasf"/>
    <property type="match status" value="1"/>
</dbReference>